<evidence type="ECO:0000256" key="2">
    <source>
        <dbReference type="ARBA" id="ARBA00022475"/>
    </source>
</evidence>
<evidence type="ECO:0000256" key="3">
    <source>
        <dbReference type="ARBA" id="ARBA00022692"/>
    </source>
</evidence>
<dbReference type="InterPro" id="IPR018076">
    <property type="entry name" value="T2SS_GspF_dom"/>
</dbReference>
<keyword evidence="4 7" id="KW-1133">Transmembrane helix</keyword>
<dbReference type="Proteomes" id="UP000243528">
    <property type="component" value="Unassembled WGS sequence"/>
</dbReference>
<evidence type="ECO:0000259" key="8">
    <source>
        <dbReference type="Pfam" id="PF00482"/>
    </source>
</evidence>
<dbReference type="AlphaFoldDB" id="A0A2P8E7G6"/>
<gene>
    <name evidence="9" type="ORF">CLV30_104285</name>
</gene>
<evidence type="ECO:0000313" key="9">
    <source>
        <dbReference type="EMBL" id="PSL05415.1"/>
    </source>
</evidence>
<keyword evidence="3 7" id="KW-0812">Transmembrane</keyword>
<keyword evidence="10" id="KW-1185">Reference proteome</keyword>
<organism evidence="9 10">
    <name type="scientific">Haloactinopolyspora alba</name>
    <dbReference type="NCBI Taxonomy" id="648780"/>
    <lineage>
        <taxon>Bacteria</taxon>
        <taxon>Bacillati</taxon>
        <taxon>Actinomycetota</taxon>
        <taxon>Actinomycetes</taxon>
        <taxon>Jiangellales</taxon>
        <taxon>Jiangellaceae</taxon>
        <taxon>Haloactinopolyspora</taxon>
    </lineage>
</organism>
<feature type="domain" description="Type II secretion system protein GspF" evidence="8">
    <location>
        <begin position="50"/>
        <end position="170"/>
    </location>
</feature>
<comment type="caution">
    <text evidence="9">The sequence shown here is derived from an EMBL/GenBank/DDBJ whole genome shotgun (WGS) entry which is preliminary data.</text>
</comment>
<proteinExistence type="predicted"/>
<keyword evidence="2" id="KW-1003">Cell membrane</keyword>
<feature type="transmembrane region" description="Helical" evidence="7">
    <location>
        <begin position="158"/>
        <end position="178"/>
    </location>
</feature>
<dbReference type="PANTHER" id="PTHR35007">
    <property type="entry name" value="INTEGRAL MEMBRANE PROTEIN-RELATED"/>
    <property type="match status" value="1"/>
</dbReference>
<feature type="transmembrane region" description="Helical" evidence="7">
    <location>
        <begin position="184"/>
        <end position="205"/>
    </location>
</feature>
<evidence type="ECO:0000256" key="4">
    <source>
        <dbReference type="ARBA" id="ARBA00022989"/>
    </source>
</evidence>
<dbReference type="PANTHER" id="PTHR35007:SF4">
    <property type="entry name" value="CONSERVED TRANSMEMBRANE PROTEIN-RELATED"/>
    <property type="match status" value="1"/>
</dbReference>
<evidence type="ECO:0000256" key="6">
    <source>
        <dbReference type="SAM" id="Coils"/>
    </source>
</evidence>
<comment type="subcellular location">
    <subcellularLocation>
        <location evidence="1">Cell membrane</location>
        <topology evidence="1">Multi-pass membrane protein</topology>
    </subcellularLocation>
</comment>
<evidence type="ECO:0000313" key="10">
    <source>
        <dbReference type="Proteomes" id="UP000243528"/>
    </source>
</evidence>
<name>A0A2P8E7G6_9ACTN</name>
<reference evidence="9 10" key="1">
    <citation type="submission" date="2018-03" db="EMBL/GenBank/DDBJ databases">
        <title>Genomic Encyclopedia of Archaeal and Bacterial Type Strains, Phase II (KMG-II): from individual species to whole genera.</title>
        <authorList>
            <person name="Goeker M."/>
        </authorList>
    </citation>
    <scope>NUCLEOTIDE SEQUENCE [LARGE SCALE GENOMIC DNA]</scope>
    <source>
        <strain evidence="9 10">DSM 45211</strain>
    </source>
</reference>
<feature type="transmembrane region" description="Helical" evidence="7">
    <location>
        <begin position="6"/>
        <end position="31"/>
    </location>
</feature>
<dbReference type="EMBL" id="PYGE01000004">
    <property type="protein sequence ID" value="PSL05415.1"/>
    <property type="molecule type" value="Genomic_DNA"/>
</dbReference>
<evidence type="ECO:0000256" key="5">
    <source>
        <dbReference type="ARBA" id="ARBA00023136"/>
    </source>
</evidence>
<feature type="coiled-coil region" evidence="6">
    <location>
        <begin position="128"/>
        <end position="155"/>
    </location>
</feature>
<dbReference type="Pfam" id="PF00482">
    <property type="entry name" value="T2SSF"/>
    <property type="match status" value="1"/>
</dbReference>
<protein>
    <submittedName>
        <fullName evidence="9">Tight adherence protein B</fullName>
    </submittedName>
</protein>
<accession>A0A2P8E7G6</accession>
<evidence type="ECO:0000256" key="1">
    <source>
        <dbReference type="ARBA" id="ARBA00004651"/>
    </source>
</evidence>
<keyword evidence="5 7" id="KW-0472">Membrane</keyword>
<sequence>MAGALVLGTAAGPGGVVMGAVAAPCTAVWWSRRQRARARHRRETDVDEACLALAGELGAGMAAGSALASVAEDWPELFAAASGRAAVGDDPVPALRTAARLPGAEALSAVAAAWEVAERSGAGPATVLQAVSESLRSLNAVRREAEAQLASVRATTRLMAALPLLTVVVFSGGDGATVDFLTRHPYGLACLVTAGVFIALGVVWVERAARAARPVWPA</sequence>
<keyword evidence="6" id="KW-0175">Coiled coil</keyword>
<dbReference type="GO" id="GO:0005886">
    <property type="term" value="C:plasma membrane"/>
    <property type="evidence" value="ECO:0007669"/>
    <property type="project" value="UniProtKB-SubCell"/>
</dbReference>
<evidence type="ECO:0000256" key="7">
    <source>
        <dbReference type="SAM" id="Phobius"/>
    </source>
</evidence>